<dbReference type="InterPro" id="IPR001303">
    <property type="entry name" value="Aldolase_II/adducin_N"/>
</dbReference>
<name>A0A3P3XNU1_9SPIR</name>
<dbReference type="EMBL" id="FWDO01000004">
    <property type="protein sequence ID" value="SLM17937.1"/>
    <property type="molecule type" value="Genomic_DNA"/>
</dbReference>
<dbReference type="InterPro" id="IPR036409">
    <property type="entry name" value="Aldolase_II/adducin_N_sf"/>
</dbReference>
<protein>
    <submittedName>
        <fullName evidence="2">Putative bifunctional rhamnulose-1-phosphate aldolase/alcohol dehydrogenase</fullName>
    </submittedName>
</protein>
<sequence length="387" mass="42171">MNLDPIVQLSRNFGSNPDYVLAGGGNTSQKEGDFIAIKASGVQLGTIDAAGFVRLSLSKLTALFNIELPSNSDEREKIVLEKMLAARLPGQTMRPSVETLLHALFPFRFVVHLHPALINGMLCSREALSAAQALFGSEAAVLPYITPGYTLADAVRRIFETRTLSGQSPYKILFLQNHGVFVAADTAEEIKALYDHIFATLKAKVNALPAEDKVAESVSAEEKVLRSKVHTAVEACSTKFNVRFFFTLNSVVGHFLASPQAFAPLTAPFTPDHIVYAGAWPLFVTQHQAQTSEHLEVQINAHHARHGELPKVLAVQGVGIFGLGKDIAAAERACLLFTDAAKIAWYAQSFGGVHSMESPDIEFIRNWEVEKYRSSIASKNNIAASKQ</sequence>
<gene>
    <name evidence="2" type="ORF">SPIRO4BDMA_40509</name>
</gene>
<dbReference type="SMART" id="SM01007">
    <property type="entry name" value="Aldolase_II"/>
    <property type="match status" value="1"/>
</dbReference>
<accession>A0A3P3XNU1</accession>
<dbReference type="Gene3D" id="3.40.225.10">
    <property type="entry name" value="Class II aldolase/adducin N-terminal domain"/>
    <property type="match status" value="2"/>
</dbReference>
<reference evidence="2" key="1">
    <citation type="submission" date="2017-02" db="EMBL/GenBank/DDBJ databases">
        <authorList>
            <person name="Regsiter A."/>
            <person name="William W."/>
        </authorList>
    </citation>
    <scope>NUCLEOTIDE SEQUENCE</scope>
    <source>
        <strain evidence="2">BdmA 4</strain>
    </source>
</reference>
<feature type="domain" description="Class II aldolase/adducin N-terminal" evidence="1">
    <location>
        <begin position="4"/>
        <end position="207"/>
    </location>
</feature>
<evidence type="ECO:0000259" key="1">
    <source>
        <dbReference type="SMART" id="SM01007"/>
    </source>
</evidence>
<proteinExistence type="predicted"/>
<dbReference type="Pfam" id="PF00596">
    <property type="entry name" value="Aldolase_II"/>
    <property type="match status" value="1"/>
</dbReference>
<dbReference type="SUPFAM" id="SSF53639">
    <property type="entry name" value="AraD/HMP-PK domain-like"/>
    <property type="match status" value="1"/>
</dbReference>
<dbReference type="AlphaFoldDB" id="A0A3P3XNU1"/>
<organism evidence="2">
    <name type="scientific">uncultured spirochete</name>
    <dbReference type="NCBI Taxonomy" id="156406"/>
    <lineage>
        <taxon>Bacteria</taxon>
        <taxon>Pseudomonadati</taxon>
        <taxon>Spirochaetota</taxon>
        <taxon>Spirochaetia</taxon>
        <taxon>Spirochaetales</taxon>
        <taxon>environmental samples</taxon>
    </lineage>
</organism>
<evidence type="ECO:0000313" key="2">
    <source>
        <dbReference type="EMBL" id="SLM17937.1"/>
    </source>
</evidence>